<protein>
    <submittedName>
        <fullName evidence="5">Restriction endonuclease subunit S</fullName>
    </submittedName>
</protein>
<evidence type="ECO:0000256" key="1">
    <source>
        <dbReference type="ARBA" id="ARBA00010923"/>
    </source>
</evidence>
<dbReference type="InterPro" id="IPR000055">
    <property type="entry name" value="Restrct_endonuc_typeI_TRD"/>
</dbReference>
<gene>
    <name evidence="5" type="ORF">ACFQS1_18810</name>
</gene>
<reference evidence="6" key="1">
    <citation type="journal article" date="2019" name="Int. J. Syst. Evol. Microbiol.">
        <title>The Global Catalogue of Microorganisms (GCM) 10K type strain sequencing project: providing services to taxonomists for standard genome sequencing and annotation.</title>
        <authorList>
            <consortium name="The Broad Institute Genomics Platform"/>
            <consortium name="The Broad Institute Genome Sequencing Center for Infectious Disease"/>
            <person name="Wu L."/>
            <person name="Ma J."/>
        </authorList>
    </citation>
    <scope>NUCLEOTIDE SEQUENCE [LARGE SCALE GENOMIC DNA]</scope>
    <source>
        <strain evidence="6">XZYJT-10</strain>
    </source>
</reference>
<dbReference type="Gene3D" id="3.90.220.20">
    <property type="entry name" value="DNA methylase specificity domains"/>
    <property type="match status" value="2"/>
</dbReference>
<comment type="caution">
    <text evidence="5">The sequence shown here is derived from an EMBL/GenBank/DDBJ whole genome shotgun (WGS) entry which is preliminary data.</text>
</comment>
<evidence type="ECO:0000313" key="5">
    <source>
        <dbReference type="EMBL" id="MFC7276049.1"/>
    </source>
</evidence>
<dbReference type="Proteomes" id="UP001596548">
    <property type="component" value="Unassembled WGS sequence"/>
</dbReference>
<name>A0ABW2HTA1_9ACTN</name>
<evidence type="ECO:0000313" key="6">
    <source>
        <dbReference type="Proteomes" id="UP001596548"/>
    </source>
</evidence>
<feature type="domain" description="Type I restriction modification DNA specificity" evidence="4">
    <location>
        <begin position="13"/>
        <end position="189"/>
    </location>
</feature>
<dbReference type="InterPro" id="IPR052021">
    <property type="entry name" value="Type-I_RS_S_subunit"/>
</dbReference>
<evidence type="ECO:0000256" key="3">
    <source>
        <dbReference type="ARBA" id="ARBA00023125"/>
    </source>
</evidence>
<proteinExistence type="inferred from homology"/>
<keyword evidence="3" id="KW-0238">DNA-binding</keyword>
<keyword evidence="5" id="KW-0378">Hydrolase</keyword>
<keyword evidence="6" id="KW-1185">Reference proteome</keyword>
<dbReference type="InterPro" id="IPR044946">
    <property type="entry name" value="Restrct_endonuc_typeI_TRD_sf"/>
</dbReference>
<dbReference type="SUPFAM" id="SSF116734">
    <property type="entry name" value="DNA methylase specificity domain"/>
    <property type="match status" value="2"/>
</dbReference>
<dbReference type="GO" id="GO:0004519">
    <property type="term" value="F:endonuclease activity"/>
    <property type="evidence" value="ECO:0007669"/>
    <property type="project" value="UniProtKB-KW"/>
</dbReference>
<organism evidence="5 6">
    <name type="scientific">Paractinoplanes rhizophilus</name>
    <dbReference type="NCBI Taxonomy" id="1416877"/>
    <lineage>
        <taxon>Bacteria</taxon>
        <taxon>Bacillati</taxon>
        <taxon>Actinomycetota</taxon>
        <taxon>Actinomycetes</taxon>
        <taxon>Micromonosporales</taxon>
        <taxon>Micromonosporaceae</taxon>
        <taxon>Paractinoplanes</taxon>
    </lineage>
</organism>
<keyword evidence="5" id="KW-0540">Nuclease</keyword>
<accession>A0ABW2HTA1</accession>
<dbReference type="Pfam" id="PF01420">
    <property type="entry name" value="Methylase_S"/>
    <property type="match status" value="2"/>
</dbReference>
<keyword evidence="5" id="KW-0255">Endonuclease</keyword>
<dbReference type="CDD" id="cd16961">
    <property type="entry name" value="RMtype1_S_TRD-CR_like"/>
    <property type="match status" value="2"/>
</dbReference>
<sequence>MSSWSVSVVKAMTIKQLSEVGALTYGDGYRTKRSEHGQPGYRILRVADVSDGGVTLDGEDHVHKEFQTNIGPKLSQPGDILLTTKGTVGRVAIYPPQAEQVVYSPQLCYFRIIDPEIVSPRYLSYWFKSEAFSRQALQRANSTDMAAYINLRDIGSLEIQLPSIIEQRAAADILGALDDKMLANEEAISNIRDLCEAHFFKALTIDPGKPCTLGKLADLQAITFSDGYRTNRSEHGTPGIRILRAGDVRGFRSFPDGTDYVSEEYMGRIGAKLSRAHDIVLTTKGTVGRVAVIPSNMETVVYSPQLCYFRVTDESLVNFGFMVGWFSSRNLKDQLSAVMNKTDMAPYVNLQDIRSLRVPIPDISVQRAVGSFQRSMLDFMHSLSEENDVLARTRDELLPFLMSGRFKVRDAKKIAEEVA</sequence>
<dbReference type="EMBL" id="JBHTBJ010000012">
    <property type="protein sequence ID" value="MFC7276049.1"/>
    <property type="molecule type" value="Genomic_DNA"/>
</dbReference>
<dbReference type="PANTHER" id="PTHR30408:SF12">
    <property type="entry name" value="TYPE I RESTRICTION ENZYME MJAVIII SPECIFICITY SUBUNIT"/>
    <property type="match status" value="1"/>
</dbReference>
<feature type="domain" description="Type I restriction modification DNA specificity" evidence="4">
    <location>
        <begin position="237"/>
        <end position="395"/>
    </location>
</feature>
<evidence type="ECO:0000256" key="2">
    <source>
        <dbReference type="ARBA" id="ARBA00022747"/>
    </source>
</evidence>
<comment type="similarity">
    <text evidence="1">Belongs to the type-I restriction system S methylase family.</text>
</comment>
<evidence type="ECO:0000259" key="4">
    <source>
        <dbReference type="Pfam" id="PF01420"/>
    </source>
</evidence>
<dbReference type="PANTHER" id="PTHR30408">
    <property type="entry name" value="TYPE-1 RESTRICTION ENZYME ECOKI SPECIFICITY PROTEIN"/>
    <property type="match status" value="1"/>
</dbReference>
<keyword evidence="2" id="KW-0680">Restriction system</keyword>